<dbReference type="EMBL" id="LYCR01000021">
    <property type="protein sequence ID" value="OGM47686.1"/>
    <property type="molecule type" value="Genomic_DNA"/>
</dbReference>
<dbReference type="InterPro" id="IPR051127">
    <property type="entry name" value="Fungal_SecMet_Regulators"/>
</dbReference>
<dbReference type="SMART" id="SM00066">
    <property type="entry name" value="GAL4"/>
    <property type="match status" value="1"/>
</dbReference>
<evidence type="ECO:0000256" key="1">
    <source>
        <dbReference type="ARBA" id="ARBA00022723"/>
    </source>
</evidence>
<dbReference type="GO" id="GO:0000981">
    <property type="term" value="F:DNA-binding transcription factor activity, RNA polymerase II-specific"/>
    <property type="evidence" value="ECO:0007669"/>
    <property type="project" value="InterPro"/>
</dbReference>
<keyword evidence="5" id="KW-0539">Nucleus</keyword>
<evidence type="ECO:0000256" key="4">
    <source>
        <dbReference type="ARBA" id="ARBA00023163"/>
    </source>
</evidence>
<evidence type="ECO:0000256" key="5">
    <source>
        <dbReference type="ARBA" id="ARBA00023242"/>
    </source>
</evidence>
<dbReference type="SMART" id="SM00906">
    <property type="entry name" value="Fungal_trans"/>
    <property type="match status" value="1"/>
</dbReference>
<keyword evidence="2" id="KW-0805">Transcription regulation</keyword>
<name>A0A1F8A7J8_9EURO</name>
<dbReference type="GO" id="GO:0008270">
    <property type="term" value="F:zinc ion binding"/>
    <property type="evidence" value="ECO:0007669"/>
    <property type="project" value="InterPro"/>
</dbReference>
<evidence type="ECO:0000256" key="3">
    <source>
        <dbReference type="ARBA" id="ARBA00023125"/>
    </source>
</evidence>
<dbReference type="Proteomes" id="UP000179179">
    <property type="component" value="Unassembled WGS sequence"/>
</dbReference>
<dbReference type="GeneID" id="34447682"/>
<sequence length="701" mass="78921">MSATVVPGSSSPRNLPISRISRACEACRARKVRCDGASPCAKCRRTNRHCEYRSPRPEPRSTRKLLRALNTSRPRSSGVLPSIAPVRNDPVHFKRQRELRAGIGISNVDTGSFQYYGPSSHFCFIQRMYQRIQQRTDASLLTPTDSVPDGVRNWKLERFMFSVGVDSNPSQCPAASYFPRDLGESFIDSYFHIVHPQAPVLVYSDIVQSWDNLWKPPWERRNTKGDEILFMVLAIGARVCSSEGKQNTRSSEGWAQHFSEKANRLNAAFEDISLSSTHFMLLKAVYAFQVMRPNEAYLYLGHAARIAMALGINRLQVVDGVNAKAHRLRLTFWTIYAHERSCALYTGRPSAFRDELNDIPYVEDFPVSDTLEMHSASWLHLKPSMDCGFIRALAKLAAIIDRVLIETYSPTHIPSLPNAINIHETIKQYELELEAITHDLPTHLHFFDEDLPLGEGWQEIQRMALGNQFYFTRMLIYRPALVLATFHNSQRKTQGHVPEEPQLCDSISEAISSAQSIVQLNHDVYFQRYPEAKFDGTSATVLVSACVTLLYDVLDPMTMSDNARKIFIAVERAIKCLDQIKHIGPTCGKALSLDVMKIAKDTLHSTGEGGGLSEDLLSSFPWLQYGNSAPRENGLDSRPVEDTLLQGEESAVPAYIPNDNPAMGTSMDAYDSTDFPAPEVHYMSHWLEAGFDPEDIPHCLY</sequence>
<gene>
    <name evidence="7" type="ORF">ABOM_004292</name>
</gene>
<keyword evidence="3" id="KW-0238">DNA-binding</keyword>
<evidence type="ECO:0000259" key="6">
    <source>
        <dbReference type="PROSITE" id="PS50048"/>
    </source>
</evidence>
<protein>
    <recommendedName>
        <fullName evidence="6">Zn(2)-C6 fungal-type domain-containing protein</fullName>
    </recommendedName>
</protein>
<accession>A0A1F8A7J8</accession>
<dbReference type="RefSeq" id="XP_022391403.1">
    <property type="nucleotide sequence ID" value="XM_022531422.1"/>
</dbReference>
<dbReference type="InterPro" id="IPR036864">
    <property type="entry name" value="Zn2-C6_fun-type_DNA-bd_sf"/>
</dbReference>
<dbReference type="InterPro" id="IPR007219">
    <property type="entry name" value="XnlR_reg_dom"/>
</dbReference>
<keyword evidence="8" id="KW-1185">Reference proteome</keyword>
<dbReference type="GO" id="GO:0003677">
    <property type="term" value="F:DNA binding"/>
    <property type="evidence" value="ECO:0007669"/>
    <property type="project" value="UniProtKB-KW"/>
</dbReference>
<dbReference type="PROSITE" id="PS50048">
    <property type="entry name" value="ZN2_CY6_FUNGAL_2"/>
    <property type="match status" value="1"/>
</dbReference>
<dbReference type="Pfam" id="PF00172">
    <property type="entry name" value="Zn_clus"/>
    <property type="match status" value="1"/>
</dbReference>
<dbReference type="CDD" id="cd00067">
    <property type="entry name" value="GAL4"/>
    <property type="match status" value="1"/>
</dbReference>
<dbReference type="PANTHER" id="PTHR47424:SF3">
    <property type="entry name" value="REGULATORY PROTEIN GAL4"/>
    <property type="match status" value="1"/>
</dbReference>
<dbReference type="AlphaFoldDB" id="A0A1F8A7J8"/>
<dbReference type="Pfam" id="PF04082">
    <property type="entry name" value="Fungal_trans"/>
    <property type="match status" value="1"/>
</dbReference>
<organism evidence="7 8">
    <name type="scientific">Aspergillus bombycis</name>
    <dbReference type="NCBI Taxonomy" id="109264"/>
    <lineage>
        <taxon>Eukaryota</taxon>
        <taxon>Fungi</taxon>
        <taxon>Dikarya</taxon>
        <taxon>Ascomycota</taxon>
        <taxon>Pezizomycotina</taxon>
        <taxon>Eurotiomycetes</taxon>
        <taxon>Eurotiomycetidae</taxon>
        <taxon>Eurotiales</taxon>
        <taxon>Aspergillaceae</taxon>
        <taxon>Aspergillus</taxon>
    </lineage>
</organism>
<comment type="caution">
    <text evidence="7">The sequence shown here is derived from an EMBL/GenBank/DDBJ whole genome shotgun (WGS) entry which is preliminary data.</text>
</comment>
<dbReference type="STRING" id="109264.A0A1F8A7J8"/>
<dbReference type="Gene3D" id="4.10.240.10">
    <property type="entry name" value="Zn(2)-C6 fungal-type DNA-binding domain"/>
    <property type="match status" value="1"/>
</dbReference>
<evidence type="ECO:0000256" key="2">
    <source>
        <dbReference type="ARBA" id="ARBA00023015"/>
    </source>
</evidence>
<evidence type="ECO:0000313" key="7">
    <source>
        <dbReference type="EMBL" id="OGM47686.1"/>
    </source>
</evidence>
<evidence type="ECO:0000313" key="8">
    <source>
        <dbReference type="Proteomes" id="UP000179179"/>
    </source>
</evidence>
<dbReference type="OrthoDB" id="5296287at2759"/>
<dbReference type="PANTHER" id="PTHR47424">
    <property type="entry name" value="REGULATORY PROTEIN GAL4"/>
    <property type="match status" value="1"/>
</dbReference>
<dbReference type="SUPFAM" id="SSF57701">
    <property type="entry name" value="Zn2/Cys6 DNA-binding domain"/>
    <property type="match status" value="1"/>
</dbReference>
<dbReference type="CDD" id="cd12148">
    <property type="entry name" value="fungal_TF_MHR"/>
    <property type="match status" value="1"/>
</dbReference>
<reference evidence="7 8" key="1">
    <citation type="journal article" date="2016" name="Genome Biol. Evol.">
        <title>Draft genome sequence of an aflatoxigenic Aspergillus species, A. bombycis.</title>
        <authorList>
            <person name="Moore G.G."/>
            <person name="Mack B.M."/>
            <person name="Beltz S.B."/>
            <person name="Gilbert M.K."/>
        </authorList>
    </citation>
    <scope>NUCLEOTIDE SEQUENCE [LARGE SCALE GENOMIC DNA]</scope>
    <source>
        <strain evidence="8">NRRL 26010</strain>
    </source>
</reference>
<keyword evidence="4" id="KW-0804">Transcription</keyword>
<keyword evidence="1" id="KW-0479">Metal-binding</keyword>
<dbReference type="InterPro" id="IPR001138">
    <property type="entry name" value="Zn2Cys6_DnaBD"/>
</dbReference>
<feature type="domain" description="Zn(2)-C6 fungal-type" evidence="6">
    <location>
        <begin position="23"/>
        <end position="52"/>
    </location>
</feature>
<proteinExistence type="predicted"/>
<dbReference type="PROSITE" id="PS00463">
    <property type="entry name" value="ZN2_CY6_FUNGAL_1"/>
    <property type="match status" value="1"/>
</dbReference>
<dbReference type="GO" id="GO:0006351">
    <property type="term" value="P:DNA-templated transcription"/>
    <property type="evidence" value="ECO:0007669"/>
    <property type="project" value="InterPro"/>
</dbReference>